<dbReference type="PROSITE" id="PS50995">
    <property type="entry name" value="HTH_MARR_2"/>
    <property type="match status" value="1"/>
</dbReference>
<keyword evidence="3" id="KW-0804">Transcription</keyword>
<evidence type="ECO:0000313" key="5">
    <source>
        <dbReference type="EMBL" id="PMB82834.1"/>
    </source>
</evidence>
<protein>
    <submittedName>
        <fullName evidence="5">Transcriptional regulator</fullName>
    </submittedName>
</protein>
<evidence type="ECO:0000259" key="4">
    <source>
        <dbReference type="PROSITE" id="PS50995"/>
    </source>
</evidence>
<dbReference type="PRINTS" id="PR00598">
    <property type="entry name" value="HTHMARR"/>
</dbReference>
<proteinExistence type="predicted"/>
<evidence type="ECO:0000256" key="3">
    <source>
        <dbReference type="ARBA" id="ARBA00023163"/>
    </source>
</evidence>
<accession>A0A2J6NND8</accession>
<dbReference type="Gene3D" id="1.10.10.10">
    <property type="entry name" value="Winged helix-like DNA-binding domain superfamily/Winged helix DNA-binding domain"/>
    <property type="match status" value="1"/>
</dbReference>
<dbReference type="SMART" id="SM00347">
    <property type="entry name" value="HTH_MARR"/>
    <property type="match status" value="1"/>
</dbReference>
<dbReference type="SUPFAM" id="SSF46785">
    <property type="entry name" value="Winged helix' DNA-binding domain"/>
    <property type="match status" value="1"/>
</dbReference>
<organism evidence="5 6">
    <name type="scientific">Limosilactobacillus pontis</name>
    <dbReference type="NCBI Taxonomy" id="35787"/>
    <lineage>
        <taxon>Bacteria</taxon>
        <taxon>Bacillati</taxon>
        <taxon>Bacillota</taxon>
        <taxon>Bacilli</taxon>
        <taxon>Lactobacillales</taxon>
        <taxon>Lactobacillaceae</taxon>
        <taxon>Limosilactobacillus</taxon>
    </lineage>
</organism>
<reference evidence="5 6" key="1">
    <citation type="submission" date="2017-09" db="EMBL/GenBank/DDBJ databases">
        <title>Bacterial strain isolated from the female urinary microbiota.</title>
        <authorList>
            <person name="Thomas-White K."/>
            <person name="Kumar N."/>
            <person name="Forster S."/>
            <person name="Putonti C."/>
            <person name="Lawley T."/>
            <person name="Wolfe A.J."/>
        </authorList>
    </citation>
    <scope>NUCLEOTIDE SEQUENCE [LARGE SCALE GENOMIC DNA]</scope>
    <source>
        <strain evidence="5 6">UMB0683</strain>
    </source>
</reference>
<dbReference type="InterPro" id="IPR036388">
    <property type="entry name" value="WH-like_DNA-bd_sf"/>
</dbReference>
<dbReference type="PANTHER" id="PTHR42756">
    <property type="entry name" value="TRANSCRIPTIONAL REGULATOR, MARR"/>
    <property type="match status" value="1"/>
</dbReference>
<dbReference type="InterPro" id="IPR000835">
    <property type="entry name" value="HTH_MarR-typ"/>
</dbReference>
<evidence type="ECO:0000313" key="6">
    <source>
        <dbReference type="Proteomes" id="UP000239920"/>
    </source>
</evidence>
<dbReference type="AlphaFoldDB" id="A0A2J6NND8"/>
<sequence length="167" mass="19457">MHLTILKEMMSMAITDEEFFRRLADLIKNIDSTIQCTEQASNFRGQGLIIDLIAHHEGCAQRELATLAGVKPGSLTEVLERLERNGYVIRRRDERDRRVIRVFLTKQGQNFRAKLVKQRAAFARQLLTGVSPQERQQFVRVVDKMQAQLYKYNGETFTKNNERDDEE</sequence>
<dbReference type="EMBL" id="PNFV01000003">
    <property type="protein sequence ID" value="PMB82834.1"/>
    <property type="molecule type" value="Genomic_DNA"/>
</dbReference>
<gene>
    <name evidence="5" type="ORF">CK797_03105</name>
</gene>
<dbReference type="GO" id="GO:0003677">
    <property type="term" value="F:DNA binding"/>
    <property type="evidence" value="ECO:0007669"/>
    <property type="project" value="UniProtKB-KW"/>
</dbReference>
<dbReference type="OrthoDB" id="9808725at2"/>
<dbReference type="Pfam" id="PF01047">
    <property type="entry name" value="MarR"/>
    <property type="match status" value="1"/>
</dbReference>
<dbReference type="PANTHER" id="PTHR42756:SF1">
    <property type="entry name" value="TRANSCRIPTIONAL REPRESSOR OF EMRAB OPERON"/>
    <property type="match status" value="1"/>
</dbReference>
<keyword evidence="2" id="KW-0238">DNA-binding</keyword>
<name>A0A2J6NND8_9LACO</name>
<feature type="domain" description="HTH marR-type" evidence="4">
    <location>
        <begin position="16"/>
        <end position="147"/>
    </location>
</feature>
<evidence type="ECO:0000256" key="2">
    <source>
        <dbReference type="ARBA" id="ARBA00023125"/>
    </source>
</evidence>
<dbReference type="PROSITE" id="PS01117">
    <property type="entry name" value="HTH_MARR_1"/>
    <property type="match status" value="1"/>
</dbReference>
<dbReference type="Proteomes" id="UP000239920">
    <property type="component" value="Unassembled WGS sequence"/>
</dbReference>
<keyword evidence="1" id="KW-0805">Transcription regulation</keyword>
<comment type="caution">
    <text evidence="5">The sequence shown here is derived from an EMBL/GenBank/DDBJ whole genome shotgun (WGS) entry which is preliminary data.</text>
</comment>
<dbReference type="GO" id="GO:0003700">
    <property type="term" value="F:DNA-binding transcription factor activity"/>
    <property type="evidence" value="ECO:0007669"/>
    <property type="project" value="InterPro"/>
</dbReference>
<dbReference type="InterPro" id="IPR036390">
    <property type="entry name" value="WH_DNA-bd_sf"/>
</dbReference>
<evidence type="ECO:0000256" key="1">
    <source>
        <dbReference type="ARBA" id="ARBA00023015"/>
    </source>
</evidence>
<dbReference type="InterPro" id="IPR023187">
    <property type="entry name" value="Tscrpt_reg_MarR-type_CS"/>
</dbReference>